<organism evidence="10 11">
    <name type="scientific">Uliginosibacterium flavum</name>
    <dbReference type="NCBI Taxonomy" id="1396831"/>
    <lineage>
        <taxon>Bacteria</taxon>
        <taxon>Pseudomonadati</taxon>
        <taxon>Pseudomonadota</taxon>
        <taxon>Betaproteobacteria</taxon>
        <taxon>Rhodocyclales</taxon>
        <taxon>Zoogloeaceae</taxon>
        <taxon>Uliginosibacterium</taxon>
    </lineage>
</organism>
<sequence length="383" mass="40580">MFAPAYLDHNATTPLDERVLAVMLPFLQERCGNPSSRHEYGRKTRDAIDRARQQVAAAVNAHPTEVVFTSGGSEANNLFLKGAAVCLKPGCIAIGASEHPSVRQPARQLQALGWECIELPIDAQGLLAQEATAGLIQRRRPSIVSVMLAHNETGVINDVLTLAKSVRAAGGYLHADGVQALGKMRLDFRELGVQGLSLSSHKVYGPLGAGALVLDKRVELQAQIEGGGQERGLRSGTENVAAIVGFGMACELLVSDLNAQIARMASLRERLEQGMSRLGATIFSHEVLRLPNTSFFAFTGIDGETLVGKLDRAGFAVASGSACSSANPEPSRTLLAMGVAPELARAAVRVSVGRNTQQAEIDGFLLALGQTMSDLKHLTAMAV</sequence>
<feature type="domain" description="Aminotransferase class V" evidence="9">
    <location>
        <begin position="6"/>
        <end position="363"/>
    </location>
</feature>
<evidence type="ECO:0000256" key="5">
    <source>
        <dbReference type="ARBA" id="ARBA00022898"/>
    </source>
</evidence>
<dbReference type="PANTHER" id="PTHR11601:SF34">
    <property type="entry name" value="CYSTEINE DESULFURASE"/>
    <property type="match status" value="1"/>
</dbReference>
<accession>A0ABV2TIW5</accession>
<dbReference type="Proteomes" id="UP001549691">
    <property type="component" value="Unassembled WGS sequence"/>
</dbReference>
<evidence type="ECO:0000256" key="3">
    <source>
        <dbReference type="ARBA" id="ARBA00022679"/>
    </source>
</evidence>
<dbReference type="PANTHER" id="PTHR11601">
    <property type="entry name" value="CYSTEINE DESULFURYLASE FAMILY MEMBER"/>
    <property type="match status" value="1"/>
</dbReference>
<dbReference type="InterPro" id="IPR000192">
    <property type="entry name" value="Aminotrans_V_dom"/>
</dbReference>
<dbReference type="InterPro" id="IPR015421">
    <property type="entry name" value="PyrdxlP-dep_Trfase_major"/>
</dbReference>
<protein>
    <submittedName>
        <fullName evidence="10">Cysteine desulfurase family protein</fullName>
    </submittedName>
</protein>
<dbReference type="Gene3D" id="1.10.260.50">
    <property type="match status" value="1"/>
</dbReference>
<dbReference type="InterPro" id="IPR016454">
    <property type="entry name" value="Cysteine_dSase"/>
</dbReference>
<evidence type="ECO:0000256" key="6">
    <source>
        <dbReference type="ARBA" id="ARBA00023004"/>
    </source>
</evidence>
<evidence type="ECO:0000259" key="9">
    <source>
        <dbReference type="Pfam" id="PF00266"/>
    </source>
</evidence>
<dbReference type="Gene3D" id="3.90.1150.10">
    <property type="entry name" value="Aspartate Aminotransferase, domain 1"/>
    <property type="match status" value="1"/>
</dbReference>
<dbReference type="SUPFAM" id="SSF53383">
    <property type="entry name" value="PLP-dependent transferases"/>
    <property type="match status" value="1"/>
</dbReference>
<comment type="catalytic activity">
    <reaction evidence="8">
        <text>(sulfur carrier)-H + L-cysteine = (sulfur carrier)-SH + L-alanine</text>
        <dbReference type="Rhea" id="RHEA:43892"/>
        <dbReference type="Rhea" id="RHEA-COMP:14737"/>
        <dbReference type="Rhea" id="RHEA-COMP:14739"/>
        <dbReference type="ChEBI" id="CHEBI:29917"/>
        <dbReference type="ChEBI" id="CHEBI:35235"/>
        <dbReference type="ChEBI" id="CHEBI:57972"/>
        <dbReference type="ChEBI" id="CHEBI:64428"/>
        <dbReference type="EC" id="2.8.1.7"/>
    </reaction>
</comment>
<comment type="caution">
    <text evidence="10">The sequence shown here is derived from an EMBL/GenBank/DDBJ whole genome shotgun (WGS) entry which is preliminary data.</text>
</comment>
<evidence type="ECO:0000313" key="11">
    <source>
        <dbReference type="Proteomes" id="UP001549691"/>
    </source>
</evidence>
<dbReference type="EMBL" id="JBEWZI010000005">
    <property type="protein sequence ID" value="MET7013861.1"/>
    <property type="molecule type" value="Genomic_DNA"/>
</dbReference>
<evidence type="ECO:0000313" key="10">
    <source>
        <dbReference type="EMBL" id="MET7013861.1"/>
    </source>
</evidence>
<name>A0ABV2TIW5_9RHOO</name>
<gene>
    <name evidence="10" type="ORF">ABXR19_06650</name>
</gene>
<evidence type="ECO:0000256" key="1">
    <source>
        <dbReference type="ARBA" id="ARBA00001933"/>
    </source>
</evidence>
<dbReference type="Pfam" id="PF00266">
    <property type="entry name" value="Aminotran_5"/>
    <property type="match status" value="1"/>
</dbReference>
<keyword evidence="11" id="KW-1185">Reference proteome</keyword>
<keyword evidence="3" id="KW-0808">Transferase</keyword>
<dbReference type="PIRSF" id="PIRSF005572">
    <property type="entry name" value="NifS"/>
    <property type="match status" value="1"/>
</dbReference>
<dbReference type="InterPro" id="IPR015422">
    <property type="entry name" value="PyrdxlP-dep_Trfase_small"/>
</dbReference>
<evidence type="ECO:0000256" key="4">
    <source>
        <dbReference type="ARBA" id="ARBA00022723"/>
    </source>
</evidence>
<evidence type="ECO:0000256" key="2">
    <source>
        <dbReference type="ARBA" id="ARBA00006490"/>
    </source>
</evidence>
<evidence type="ECO:0000256" key="8">
    <source>
        <dbReference type="ARBA" id="ARBA00050776"/>
    </source>
</evidence>
<reference evidence="10 11" key="1">
    <citation type="submission" date="2024-07" db="EMBL/GenBank/DDBJ databases">
        <title>Uliginosibacterium flavum JJ3220;KACC:17644.</title>
        <authorList>
            <person name="Kim M.K."/>
        </authorList>
    </citation>
    <scope>NUCLEOTIDE SEQUENCE [LARGE SCALE GENOMIC DNA]</scope>
    <source>
        <strain evidence="10 11">KACC:17644</strain>
    </source>
</reference>
<comment type="similarity">
    <text evidence="2">Belongs to the class-V pyridoxal-phosphate-dependent aminotransferase family. NifS/IscS subfamily.</text>
</comment>
<dbReference type="Gene3D" id="3.40.640.10">
    <property type="entry name" value="Type I PLP-dependent aspartate aminotransferase-like (Major domain)"/>
    <property type="match status" value="1"/>
</dbReference>
<keyword evidence="7" id="KW-0411">Iron-sulfur</keyword>
<evidence type="ECO:0000256" key="7">
    <source>
        <dbReference type="ARBA" id="ARBA00023014"/>
    </source>
</evidence>
<keyword evidence="6" id="KW-0408">Iron</keyword>
<comment type="cofactor">
    <cofactor evidence="1">
        <name>pyridoxal 5'-phosphate</name>
        <dbReference type="ChEBI" id="CHEBI:597326"/>
    </cofactor>
</comment>
<keyword evidence="5" id="KW-0663">Pyridoxal phosphate</keyword>
<dbReference type="RefSeq" id="WP_354600323.1">
    <property type="nucleotide sequence ID" value="NZ_JBEWZI010000005.1"/>
</dbReference>
<proteinExistence type="inferred from homology"/>
<keyword evidence="4" id="KW-0479">Metal-binding</keyword>
<dbReference type="InterPro" id="IPR015424">
    <property type="entry name" value="PyrdxlP-dep_Trfase"/>
</dbReference>